<comment type="caution">
    <text evidence="10">The sequence shown here is derived from an EMBL/GenBank/DDBJ whole genome shotgun (WGS) entry which is preliminary data.</text>
</comment>
<evidence type="ECO:0000256" key="1">
    <source>
        <dbReference type="ARBA" id="ARBA00004429"/>
    </source>
</evidence>
<dbReference type="InterPro" id="IPR042094">
    <property type="entry name" value="T2SS_GspF_sf"/>
</dbReference>
<dbReference type="EMBL" id="MFUR01000007">
    <property type="protein sequence ID" value="OGI86923.1"/>
    <property type="molecule type" value="Genomic_DNA"/>
</dbReference>
<evidence type="ECO:0000256" key="7">
    <source>
        <dbReference type="ARBA" id="ARBA00023136"/>
    </source>
</evidence>
<evidence type="ECO:0000256" key="8">
    <source>
        <dbReference type="SAM" id="Phobius"/>
    </source>
</evidence>
<dbReference type="PRINTS" id="PR00812">
    <property type="entry name" value="BCTERIALGSPF"/>
</dbReference>
<dbReference type="PANTHER" id="PTHR30012">
    <property type="entry name" value="GENERAL SECRETION PATHWAY PROTEIN"/>
    <property type="match status" value="1"/>
</dbReference>
<protein>
    <recommendedName>
        <fullName evidence="9">Type II secretion system protein GspF domain-containing protein</fullName>
    </recommendedName>
</protein>
<name>A0A1F6WYI4_9BACT</name>
<keyword evidence="7 8" id="KW-0472">Membrane</keyword>
<sequence length="402" mass="44381">MLFKYQVIDSQGSNKEGEIDAPNRDMAISSLQRRGFVIISLKDEIENKSIFATTFFEKVSNKDIVILSRQISTLFEAEISALKIFTMLAATTDNKLLGKKLTAIGDDLQAGVSISGALANHPDIFSDFYINMVKVGEETGKLNETFMHLAEYLDRQYALTSKTRNALIYPAFVVITFFTVMALMFWMVIPKLSVIILDSGQEVPFYTKIVIAISNLFVNYGFFVLIFLVLLSIWVWKLSSTEKGKIYLDSVKLSMPGIGDLYRKLYLSRIADNLNTMLSASVPIIRAIDISAEVVGNRIYKTLLLEVADEVKSGLALYVAFSKHNKEIPGILVQMVQVGEETGSLGAILKTLADFYKREVDDAVDTLVGLIEPAMIIALGIGVGLLLVSILVPIYNVAGGIA</sequence>
<evidence type="ECO:0000313" key="10">
    <source>
        <dbReference type="EMBL" id="OGI86923.1"/>
    </source>
</evidence>
<dbReference type="Proteomes" id="UP000177001">
    <property type="component" value="Unassembled WGS sequence"/>
</dbReference>
<dbReference type="InterPro" id="IPR018076">
    <property type="entry name" value="T2SS_GspF_dom"/>
</dbReference>
<evidence type="ECO:0000256" key="5">
    <source>
        <dbReference type="ARBA" id="ARBA00022692"/>
    </source>
</evidence>
<organism evidence="10 11">
    <name type="scientific">Candidatus Nomurabacteria bacterium RIFCSPLOWO2_01_FULL_36_16</name>
    <dbReference type="NCBI Taxonomy" id="1801767"/>
    <lineage>
        <taxon>Bacteria</taxon>
        <taxon>Candidatus Nomuraibacteriota</taxon>
    </lineage>
</organism>
<feature type="transmembrane region" description="Helical" evidence="8">
    <location>
        <begin position="209"/>
        <end position="236"/>
    </location>
</feature>
<gene>
    <name evidence="10" type="ORF">A3A91_00880</name>
</gene>
<evidence type="ECO:0000259" key="9">
    <source>
        <dbReference type="Pfam" id="PF00482"/>
    </source>
</evidence>
<evidence type="ECO:0000256" key="2">
    <source>
        <dbReference type="ARBA" id="ARBA00005745"/>
    </source>
</evidence>
<feature type="domain" description="Type II secretion system protein GspF" evidence="9">
    <location>
        <begin position="68"/>
        <end position="190"/>
    </location>
</feature>
<reference evidence="10 11" key="1">
    <citation type="journal article" date="2016" name="Nat. Commun.">
        <title>Thousands of microbial genomes shed light on interconnected biogeochemical processes in an aquifer system.</title>
        <authorList>
            <person name="Anantharaman K."/>
            <person name="Brown C.T."/>
            <person name="Hug L.A."/>
            <person name="Sharon I."/>
            <person name="Castelle C.J."/>
            <person name="Probst A.J."/>
            <person name="Thomas B.C."/>
            <person name="Singh A."/>
            <person name="Wilkins M.J."/>
            <person name="Karaoz U."/>
            <person name="Brodie E.L."/>
            <person name="Williams K.H."/>
            <person name="Hubbard S.S."/>
            <person name="Banfield J.F."/>
        </authorList>
    </citation>
    <scope>NUCLEOTIDE SEQUENCE [LARGE SCALE GENOMIC DNA]</scope>
</reference>
<feature type="domain" description="Type II secretion system protein GspF" evidence="9">
    <location>
        <begin position="271"/>
        <end position="393"/>
    </location>
</feature>
<evidence type="ECO:0000313" key="11">
    <source>
        <dbReference type="Proteomes" id="UP000177001"/>
    </source>
</evidence>
<keyword evidence="6 8" id="KW-1133">Transmembrane helix</keyword>
<feature type="transmembrane region" description="Helical" evidence="8">
    <location>
        <begin position="376"/>
        <end position="398"/>
    </location>
</feature>
<keyword evidence="4" id="KW-0997">Cell inner membrane</keyword>
<comment type="similarity">
    <text evidence="2">Belongs to the GSP F family.</text>
</comment>
<dbReference type="Gene3D" id="1.20.81.30">
    <property type="entry name" value="Type II secretion system (T2SS), domain F"/>
    <property type="match status" value="2"/>
</dbReference>
<dbReference type="FunFam" id="1.20.81.30:FF:000001">
    <property type="entry name" value="Type II secretion system protein F"/>
    <property type="match status" value="2"/>
</dbReference>
<dbReference type="GO" id="GO:0005886">
    <property type="term" value="C:plasma membrane"/>
    <property type="evidence" value="ECO:0007669"/>
    <property type="project" value="UniProtKB-SubCell"/>
</dbReference>
<evidence type="ECO:0000256" key="6">
    <source>
        <dbReference type="ARBA" id="ARBA00022989"/>
    </source>
</evidence>
<dbReference type="InterPro" id="IPR003004">
    <property type="entry name" value="GspF/PilC"/>
</dbReference>
<dbReference type="Pfam" id="PF00482">
    <property type="entry name" value="T2SSF"/>
    <property type="match status" value="2"/>
</dbReference>
<dbReference type="PANTHER" id="PTHR30012:SF0">
    <property type="entry name" value="TYPE II SECRETION SYSTEM PROTEIN F-RELATED"/>
    <property type="match status" value="1"/>
</dbReference>
<evidence type="ECO:0000256" key="4">
    <source>
        <dbReference type="ARBA" id="ARBA00022519"/>
    </source>
</evidence>
<dbReference type="AlphaFoldDB" id="A0A1F6WYI4"/>
<accession>A0A1F6WYI4</accession>
<feature type="transmembrane region" description="Helical" evidence="8">
    <location>
        <begin position="166"/>
        <end position="189"/>
    </location>
</feature>
<keyword evidence="5 8" id="KW-0812">Transmembrane</keyword>
<comment type="subcellular location">
    <subcellularLocation>
        <location evidence="1">Cell inner membrane</location>
        <topology evidence="1">Multi-pass membrane protein</topology>
    </subcellularLocation>
</comment>
<proteinExistence type="inferred from homology"/>
<keyword evidence="3" id="KW-1003">Cell membrane</keyword>
<evidence type="ECO:0000256" key="3">
    <source>
        <dbReference type="ARBA" id="ARBA00022475"/>
    </source>
</evidence>